<keyword evidence="3" id="KW-1185">Reference proteome</keyword>
<proteinExistence type="predicted"/>
<protein>
    <submittedName>
        <fullName evidence="2">Uncharacterized protein</fullName>
    </submittedName>
</protein>
<evidence type="ECO:0000313" key="2">
    <source>
        <dbReference type="EMBL" id="GAA2505896.1"/>
    </source>
</evidence>
<evidence type="ECO:0000256" key="1">
    <source>
        <dbReference type="SAM" id="MobiDB-lite"/>
    </source>
</evidence>
<feature type="compositionally biased region" description="Polar residues" evidence="1">
    <location>
        <begin position="17"/>
        <end position="31"/>
    </location>
</feature>
<evidence type="ECO:0000313" key="3">
    <source>
        <dbReference type="Proteomes" id="UP001501358"/>
    </source>
</evidence>
<comment type="caution">
    <text evidence="2">The sequence shown here is derived from an EMBL/GenBank/DDBJ whole genome shotgun (WGS) entry which is preliminary data.</text>
</comment>
<reference evidence="2 3" key="1">
    <citation type="journal article" date="2019" name="Int. J. Syst. Evol. Microbiol.">
        <title>The Global Catalogue of Microorganisms (GCM) 10K type strain sequencing project: providing services to taxonomists for standard genome sequencing and annotation.</title>
        <authorList>
            <consortium name="The Broad Institute Genomics Platform"/>
            <consortium name="The Broad Institute Genome Sequencing Center for Infectious Disease"/>
            <person name="Wu L."/>
            <person name="Ma J."/>
        </authorList>
    </citation>
    <scope>NUCLEOTIDE SEQUENCE [LARGE SCALE GENOMIC DNA]</scope>
    <source>
        <strain evidence="2 3">JCM 6307</strain>
    </source>
</reference>
<dbReference type="Proteomes" id="UP001501358">
    <property type="component" value="Unassembled WGS sequence"/>
</dbReference>
<name>A0ABN3MR59_9ACTN</name>
<sequence length="342" mass="37350">MVHAVTPLSEIELPQLRQGQPTPLTTGYSNHSNERVREVRGRTAVNELPIVVTCTDRKTSPPSPDLQARTLPAAQLSARAVEWTRRLHAAPGPRVPLEGLYQGDHWRRVHALKDAAVRAGFVPRLYVASAGLGLRPVSSPAPSYAATFLPRHADSVASSVSQAADWWDHLQVEDESCDISRIAASAGQALLVLSETYAQAMYRDLVKLATTGSDILLIGGARDLDGVTRIPADASLRHALGGTLTSLNVRMATSWLEYCTSGCLITSNAQVSWRAWAAQSARPERYSRTPMTDEAVVSFIKEMKALYPDSSRTGLLRLLRDKGMACEQKRFADLYASTIGHR</sequence>
<accession>A0ABN3MR59</accession>
<gene>
    <name evidence="2" type="ORF">GCM10010406_48140</name>
</gene>
<feature type="region of interest" description="Disordered" evidence="1">
    <location>
        <begin position="1"/>
        <end position="34"/>
    </location>
</feature>
<dbReference type="EMBL" id="BAAATA010000039">
    <property type="protein sequence ID" value="GAA2505896.1"/>
    <property type="molecule type" value="Genomic_DNA"/>
</dbReference>
<organism evidence="2 3">
    <name type="scientific">Streptomyces thermolineatus</name>
    <dbReference type="NCBI Taxonomy" id="44033"/>
    <lineage>
        <taxon>Bacteria</taxon>
        <taxon>Bacillati</taxon>
        <taxon>Actinomycetota</taxon>
        <taxon>Actinomycetes</taxon>
        <taxon>Kitasatosporales</taxon>
        <taxon>Streptomycetaceae</taxon>
        <taxon>Streptomyces</taxon>
    </lineage>
</organism>